<dbReference type="Pfam" id="PF10361">
    <property type="entry name" value="DUF2434"/>
    <property type="match status" value="1"/>
</dbReference>
<reference evidence="4" key="2">
    <citation type="submission" date="2012-06" db="EMBL/GenBank/DDBJ databases">
        <title>Comparative genomic analyses of Aspergillus oryzae 3.042 and A. oryzae RIB40 for soy-sauce fermentation.</title>
        <authorList>
            <person name="Zhao G."/>
            <person name="Hou L."/>
            <person name="Wang C."/>
            <person name="Cao X."/>
        </authorList>
    </citation>
    <scope>NUCLEOTIDE SEQUENCE [LARGE SCALE GENOMIC DNA]</scope>
    <source>
        <strain evidence="4">3.042</strain>
    </source>
</reference>
<accession>I8IP71</accession>
<evidence type="ECO:0000256" key="2">
    <source>
        <dbReference type="SAM" id="Phobius"/>
    </source>
</evidence>
<keyword evidence="2" id="KW-1133">Transmembrane helix</keyword>
<feature type="transmembrane region" description="Helical" evidence="2">
    <location>
        <begin position="87"/>
        <end position="108"/>
    </location>
</feature>
<dbReference type="HOGENOM" id="CLU_033097_0_0_1"/>
<dbReference type="InterPro" id="IPR018830">
    <property type="entry name" value="DUF2434"/>
</dbReference>
<gene>
    <name evidence="3" type="ORF">Ao3042_02430</name>
</gene>
<evidence type="ECO:0000313" key="4">
    <source>
        <dbReference type="Proteomes" id="UP000002812"/>
    </source>
</evidence>
<comment type="caution">
    <text evidence="3">The sequence shown here is derived from an EMBL/GenBank/DDBJ whole genome shotgun (WGS) entry which is preliminary data.</text>
</comment>
<keyword evidence="2" id="KW-0812">Transmembrane</keyword>
<proteinExistence type="predicted"/>
<feature type="compositionally biased region" description="Basic and acidic residues" evidence="1">
    <location>
        <begin position="409"/>
        <end position="430"/>
    </location>
</feature>
<sequence length="528" mass="59926">MTLLYIRGLAPYQPGDNGTDVIINEVHFNRTTLDTYNYRLYTNGTLSNGTNCYLAFQRFRPHMFAENGTFINGTSCYAPINDIGQHASLGLAYALMFVIAIFLSLINLRKHGRSYLRHDHRWNIVSRRLKWCWLIFVAVCGAISCFMSIDVDRNYLQSAPLILQSVFYTLLTPGLMAAVWEAVRHWASWQARQIHDRDPYAFTKTSTRTRQETLLPILFYILALLNFILTVPRSWSAIELQRSEEQQTLNARPVATDTRWRAAGFIALAGMLVITYSLEHSIYRYKPRPSSTAGQLLFYLNAAPSQFLLAIAILGIKIGYAIASAFDWTVSPLKYDVQSGWIYGLGYTPALLIILLFNICGYCELNEDKALIARRGELESALASDVGIGQRNPPWWKKQRLRSFAREVTGRGSPIDRDKEDMARHPDPHLRRPPGHHHSLDSPGFCPLSTWWIAPRPFPLACPPFHDMSKSCPTRDWRSRTSRPSICASPLPAHPTRRPIRIELIGVLSRTIVSVRGAGGQCDMLRRG</sequence>
<dbReference type="Proteomes" id="UP000002812">
    <property type="component" value="Unassembled WGS sequence"/>
</dbReference>
<evidence type="ECO:0000256" key="1">
    <source>
        <dbReference type="SAM" id="MobiDB-lite"/>
    </source>
</evidence>
<evidence type="ECO:0000313" key="3">
    <source>
        <dbReference type="EMBL" id="EIT81081.1"/>
    </source>
</evidence>
<feature type="transmembrane region" description="Helical" evidence="2">
    <location>
        <begin position="161"/>
        <end position="183"/>
    </location>
</feature>
<feature type="transmembrane region" description="Helical" evidence="2">
    <location>
        <begin position="298"/>
        <end position="322"/>
    </location>
</feature>
<dbReference type="OrthoDB" id="5308502at2759"/>
<feature type="transmembrane region" description="Helical" evidence="2">
    <location>
        <begin position="260"/>
        <end position="278"/>
    </location>
</feature>
<name>I8IP71_ASPO3</name>
<feature type="transmembrane region" description="Helical" evidence="2">
    <location>
        <begin position="214"/>
        <end position="235"/>
    </location>
</feature>
<dbReference type="EMBL" id="AKHY01000110">
    <property type="protein sequence ID" value="EIT81081.1"/>
    <property type="molecule type" value="Genomic_DNA"/>
</dbReference>
<feature type="transmembrane region" description="Helical" evidence="2">
    <location>
        <begin position="342"/>
        <end position="365"/>
    </location>
</feature>
<organism evidence="3 4">
    <name type="scientific">Aspergillus oryzae (strain 3.042)</name>
    <name type="common">Yellow koji mold</name>
    <dbReference type="NCBI Taxonomy" id="1160506"/>
    <lineage>
        <taxon>Eukaryota</taxon>
        <taxon>Fungi</taxon>
        <taxon>Dikarya</taxon>
        <taxon>Ascomycota</taxon>
        <taxon>Pezizomycotina</taxon>
        <taxon>Eurotiomycetes</taxon>
        <taxon>Eurotiomycetidae</taxon>
        <taxon>Eurotiales</taxon>
        <taxon>Aspergillaceae</taxon>
        <taxon>Aspergillus</taxon>
        <taxon>Aspergillus subgen. Circumdati</taxon>
    </lineage>
</organism>
<feature type="transmembrane region" description="Helical" evidence="2">
    <location>
        <begin position="129"/>
        <end position="149"/>
    </location>
</feature>
<feature type="region of interest" description="Disordered" evidence="1">
    <location>
        <begin position="409"/>
        <end position="437"/>
    </location>
</feature>
<dbReference type="AlphaFoldDB" id="I8IP71"/>
<reference evidence="3 4" key="1">
    <citation type="journal article" date="2012" name="Eukaryot. Cell">
        <title>Draft genome sequence of Aspergillus oryzae strain 3.042.</title>
        <authorList>
            <person name="Zhao G."/>
            <person name="Yao Y."/>
            <person name="Qi W."/>
            <person name="Wang C."/>
            <person name="Hou L."/>
            <person name="Zeng B."/>
            <person name="Cao X."/>
        </authorList>
    </citation>
    <scope>NUCLEOTIDE SEQUENCE [LARGE SCALE GENOMIC DNA]</scope>
    <source>
        <strain evidence="3 4">3.042</strain>
    </source>
</reference>
<protein>
    <submittedName>
        <fullName evidence="3">Uncharacterized protein</fullName>
    </submittedName>
</protein>
<keyword evidence="2" id="KW-0472">Membrane</keyword>